<evidence type="ECO:0000256" key="1">
    <source>
        <dbReference type="SAM" id="MobiDB-lite"/>
    </source>
</evidence>
<keyword evidence="4" id="KW-1185">Reference proteome</keyword>
<organism evidence="3 4">
    <name type="scientific">Citricoccus muralis</name>
    <dbReference type="NCBI Taxonomy" id="169134"/>
    <lineage>
        <taxon>Bacteria</taxon>
        <taxon>Bacillati</taxon>
        <taxon>Actinomycetota</taxon>
        <taxon>Actinomycetes</taxon>
        <taxon>Micrococcales</taxon>
        <taxon>Micrococcaceae</taxon>
        <taxon>Citricoccus</taxon>
    </lineage>
</organism>
<evidence type="ECO:0000256" key="2">
    <source>
        <dbReference type="SAM" id="Phobius"/>
    </source>
</evidence>
<gene>
    <name evidence="3" type="ORF">C8E99_1846</name>
</gene>
<accession>A0A3D9LC88</accession>
<comment type="caution">
    <text evidence="3">The sequence shown here is derived from an EMBL/GenBank/DDBJ whole genome shotgun (WGS) entry which is preliminary data.</text>
</comment>
<evidence type="ECO:0000313" key="4">
    <source>
        <dbReference type="Proteomes" id="UP000256727"/>
    </source>
</evidence>
<feature type="transmembrane region" description="Helical" evidence="2">
    <location>
        <begin position="113"/>
        <end position="137"/>
    </location>
</feature>
<feature type="compositionally biased region" description="Low complexity" evidence="1">
    <location>
        <begin position="243"/>
        <end position="261"/>
    </location>
</feature>
<dbReference type="RefSeq" id="WP_115932032.1">
    <property type="nucleotide sequence ID" value="NZ_QREH01000001.1"/>
</dbReference>
<keyword evidence="2" id="KW-1133">Transmembrane helix</keyword>
<keyword evidence="2" id="KW-0472">Membrane</keyword>
<dbReference type="AlphaFoldDB" id="A0A3D9LC88"/>
<sequence length="381" mass="38676">MTIAPDSSATAQAGGPGSGLRLSSWDVGFLASVLVVLAGSIVPLTTSRWGLNLWGSTNLFFLGIGVLMPLVAAGFFLARAASAGKSTGDAGPRLGSLSTEQFAHVTAWLALSYFFVTFVTTLDPVLLIGLAGAFGLVATSPMRSLMAPLFAGSTGAAGSGTGTRSASDPEGEYGQVPAYGQVASQEAPEEFRSSPEPTASHEPSSDGPSQSVAEIEDELGMTRVRPRSTDEAAASATAAFGASAVDSGTAGPSAGSAGPAGPDERNGSTATPAPSELSGPTGPVQPSPSSPVPEVQHTEPIDPLESGPAAPRGTEPAEYEAFWFAVGTRRTAVNPEDGSSAFGLEPGGWILALEDRGHEFLVQNTDGRTGVLEDLTDIERA</sequence>
<feature type="region of interest" description="Disordered" evidence="1">
    <location>
        <begin position="155"/>
        <end position="211"/>
    </location>
</feature>
<feature type="transmembrane region" description="Helical" evidence="2">
    <location>
        <begin position="59"/>
        <end position="78"/>
    </location>
</feature>
<feature type="transmembrane region" description="Helical" evidence="2">
    <location>
        <begin position="27"/>
        <end position="47"/>
    </location>
</feature>
<evidence type="ECO:0000313" key="3">
    <source>
        <dbReference type="EMBL" id="REE04021.1"/>
    </source>
</evidence>
<dbReference type="EMBL" id="QREH01000001">
    <property type="protein sequence ID" value="REE04021.1"/>
    <property type="molecule type" value="Genomic_DNA"/>
</dbReference>
<proteinExistence type="predicted"/>
<name>A0A3D9LC88_9MICC</name>
<protein>
    <submittedName>
        <fullName evidence="3">Uncharacterized protein</fullName>
    </submittedName>
</protein>
<reference evidence="3 4" key="1">
    <citation type="submission" date="2018-07" db="EMBL/GenBank/DDBJ databases">
        <title>Sequencing the genomes of 1000 actinobacteria strains.</title>
        <authorList>
            <person name="Klenk H.-P."/>
        </authorList>
    </citation>
    <scope>NUCLEOTIDE SEQUENCE [LARGE SCALE GENOMIC DNA]</scope>
    <source>
        <strain evidence="3 4">DSM 14442</strain>
    </source>
</reference>
<dbReference type="Proteomes" id="UP000256727">
    <property type="component" value="Unassembled WGS sequence"/>
</dbReference>
<dbReference type="OrthoDB" id="5079801at2"/>
<keyword evidence="2" id="KW-0812">Transmembrane</keyword>
<feature type="region of interest" description="Disordered" evidence="1">
    <location>
        <begin position="243"/>
        <end position="316"/>
    </location>
</feature>